<dbReference type="EMBL" id="FNGV01000005">
    <property type="protein sequence ID" value="SDM12993.1"/>
    <property type="molecule type" value="Genomic_DNA"/>
</dbReference>
<dbReference type="PANTHER" id="PTHR42834">
    <property type="entry name" value="ENDONUCLEASE/EXONUCLEASE/PHOSPHATASE FAMILY PROTEIN (AFU_ORTHOLOGUE AFUA_3G09210)"/>
    <property type="match status" value="1"/>
</dbReference>
<keyword evidence="2" id="KW-0255">Endonuclease</keyword>
<dbReference type="InterPro" id="IPR005135">
    <property type="entry name" value="Endo/exonuclease/phosphatase"/>
</dbReference>
<dbReference type="OrthoDB" id="9802724at2"/>
<accession>A0A1G9QPT9</accession>
<evidence type="ECO:0000313" key="2">
    <source>
        <dbReference type="EMBL" id="SDM12993.1"/>
    </source>
</evidence>
<dbReference type="InterPro" id="IPR036691">
    <property type="entry name" value="Endo/exonu/phosph_ase_sf"/>
</dbReference>
<evidence type="ECO:0000313" key="3">
    <source>
        <dbReference type="Proteomes" id="UP000199440"/>
    </source>
</evidence>
<dbReference type="Proteomes" id="UP000199440">
    <property type="component" value="Unassembled WGS sequence"/>
</dbReference>
<keyword evidence="2" id="KW-0540">Nuclease</keyword>
<dbReference type="SUPFAM" id="SSF56219">
    <property type="entry name" value="DNase I-like"/>
    <property type="match status" value="1"/>
</dbReference>
<organism evidence="2 3">
    <name type="scientific">Kriegella aquimaris</name>
    <dbReference type="NCBI Taxonomy" id="192904"/>
    <lineage>
        <taxon>Bacteria</taxon>
        <taxon>Pseudomonadati</taxon>
        <taxon>Bacteroidota</taxon>
        <taxon>Flavobacteriia</taxon>
        <taxon>Flavobacteriales</taxon>
        <taxon>Flavobacteriaceae</taxon>
        <taxon>Kriegella</taxon>
    </lineage>
</organism>
<dbReference type="GO" id="GO:0004527">
    <property type="term" value="F:exonuclease activity"/>
    <property type="evidence" value="ECO:0007669"/>
    <property type="project" value="UniProtKB-KW"/>
</dbReference>
<dbReference type="AlphaFoldDB" id="A0A1G9QPT9"/>
<dbReference type="Gene3D" id="3.60.10.10">
    <property type="entry name" value="Endonuclease/exonuclease/phosphatase"/>
    <property type="match status" value="1"/>
</dbReference>
<keyword evidence="2" id="KW-0378">Hydrolase</keyword>
<dbReference type="GO" id="GO:0004519">
    <property type="term" value="F:endonuclease activity"/>
    <property type="evidence" value="ECO:0007669"/>
    <property type="project" value="UniProtKB-KW"/>
</dbReference>
<keyword evidence="2" id="KW-0269">Exonuclease</keyword>
<dbReference type="RefSeq" id="WP_089889353.1">
    <property type="nucleotide sequence ID" value="NZ_FNGV01000005.1"/>
</dbReference>
<dbReference type="STRING" id="192904.SAMN04488514_105150"/>
<sequence>MLFSFFKRSKRRQLHTIAFYNLENLFDTKDDPKTLDDDFTPKGAKKWSNKRYKRKLYKLAKTISEIGNEHATAPPALVGVAEVENKNVMEDLIGSEPLRDIDYDYVHYDSPDERGIDTALIYRKSNFTVKYSEPITLFVNNLNGERDTTRDILYVLGNLNGEEVHVFVNHWPSRRNGVNETNYKRVIAAETLKGYMAKIETEYVDPNYIIMGDFNAGPKSESIKNLMELPHLYNPMEKLHIPQERGSANYKRSWSLFDQIMVSHNFLNHKKGTHSFAHANIFDEEFLTEFNGKFKGTPYRTYAGRKYLGGYSDHFPVYIQLKFNG</sequence>
<gene>
    <name evidence="2" type="ORF">SAMN04488514_105150</name>
</gene>
<keyword evidence="3" id="KW-1185">Reference proteome</keyword>
<name>A0A1G9QPT9_9FLAO</name>
<evidence type="ECO:0000259" key="1">
    <source>
        <dbReference type="Pfam" id="PF19580"/>
    </source>
</evidence>
<reference evidence="2 3" key="1">
    <citation type="submission" date="2016-10" db="EMBL/GenBank/DDBJ databases">
        <authorList>
            <person name="de Groot N.N."/>
        </authorList>
    </citation>
    <scope>NUCLEOTIDE SEQUENCE [LARGE SCALE GENOMIC DNA]</scope>
    <source>
        <strain evidence="2 3">DSM 19886</strain>
    </source>
</reference>
<dbReference type="PANTHER" id="PTHR42834:SF1">
    <property type="entry name" value="ENDONUCLEASE_EXONUCLEASE_PHOSPHATASE FAMILY PROTEIN (AFU_ORTHOLOGUE AFUA_3G09210)"/>
    <property type="match status" value="1"/>
</dbReference>
<protein>
    <submittedName>
        <fullName evidence="2">Endonuclease/Exonuclease/phosphatase family protein</fullName>
    </submittedName>
</protein>
<feature type="domain" description="Endonuclease/exonuclease/phosphatase" evidence="1">
    <location>
        <begin position="16"/>
        <end position="322"/>
    </location>
</feature>
<dbReference type="Pfam" id="PF19580">
    <property type="entry name" value="Exo_endo_phos_3"/>
    <property type="match status" value="1"/>
</dbReference>
<proteinExistence type="predicted"/>